<organism evidence="9">
    <name type="scientific">mine drainage metagenome</name>
    <dbReference type="NCBI Taxonomy" id="410659"/>
    <lineage>
        <taxon>unclassified sequences</taxon>
        <taxon>metagenomes</taxon>
        <taxon>ecological metagenomes</taxon>
    </lineage>
</organism>
<reference evidence="9" key="1">
    <citation type="submission" date="2009-10" db="EMBL/GenBank/DDBJ databases">
        <title>Diversity of trophic interactions inside an arsenic-rich microbial ecosystem.</title>
        <authorList>
            <person name="Bertin P.N."/>
            <person name="Heinrich-Salmeron A."/>
            <person name="Pelletier E."/>
            <person name="Goulhen-Chollet F."/>
            <person name="Arsene-Ploetze F."/>
            <person name="Gallien S."/>
            <person name="Calteau A."/>
            <person name="Vallenet D."/>
            <person name="Casiot C."/>
            <person name="Chane-Woon-Ming B."/>
            <person name="Giloteaux L."/>
            <person name="Barakat M."/>
            <person name="Bonnefoy V."/>
            <person name="Bruneel O."/>
            <person name="Chandler M."/>
            <person name="Cleiss J."/>
            <person name="Duran R."/>
            <person name="Elbaz-Poulichet F."/>
            <person name="Fonknechten N."/>
            <person name="Lauga B."/>
            <person name="Mornico D."/>
            <person name="Ortet P."/>
            <person name="Schaeffer C."/>
            <person name="Siguier P."/>
            <person name="Alexander Thil Smith A."/>
            <person name="Van Dorsselaer A."/>
            <person name="Weissenbach J."/>
            <person name="Medigue C."/>
            <person name="Le Paslier D."/>
        </authorList>
    </citation>
    <scope>NUCLEOTIDE SEQUENCE</scope>
</reference>
<gene>
    <name evidence="9" type="ORF">CARN1_0228</name>
</gene>
<keyword evidence="3" id="KW-1003">Cell membrane</keyword>
<protein>
    <submittedName>
        <fullName evidence="9">Putative ABC-type transport system, permease component</fullName>
    </submittedName>
</protein>
<dbReference type="EMBL" id="CABL01000005">
    <property type="protein sequence ID" value="CBH75053.1"/>
    <property type="molecule type" value="Genomic_DNA"/>
</dbReference>
<feature type="transmembrane region" description="Helical" evidence="7">
    <location>
        <begin position="223"/>
        <end position="247"/>
    </location>
</feature>
<sequence length="255" mass="27524">MPRRRPNEAWLLAIPALLFLIAPFIALIFATPWAHFSLDRGDWSAIGVSLGYGACAMLLVIALGTPFAWWLARTHFPARWVADAIVLLPLLSPPLALGIVLETLYGPYGAAGAPLARIGLLLTNSAPAFVLALTYGALPFFVVLARAAFEGVSPEYEALARTLGKSQPAIFFTVTLPLARVGLGAALAIAWVRALGEFGICLIVAYFPMGIPVRIWVNLQDVGLGAVFPLLWIFYLVALPLPLWLGLRAQRRSIA</sequence>
<feature type="transmembrane region" description="Helical" evidence="7">
    <location>
        <begin position="9"/>
        <end position="30"/>
    </location>
</feature>
<feature type="domain" description="ABC transmembrane type-1" evidence="8">
    <location>
        <begin position="46"/>
        <end position="245"/>
    </location>
</feature>
<evidence type="ECO:0000256" key="3">
    <source>
        <dbReference type="ARBA" id="ARBA00022475"/>
    </source>
</evidence>
<dbReference type="GO" id="GO:0055085">
    <property type="term" value="P:transmembrane transport"/>
    <property type="evidence" value="ECO:0007669"/>
    <property type="project" value="InterPro"/>
</dbReference>
<evidence type="ECO:0000256" key="5">
    <source>
        <dbReference type="ARBA" id="ARBA00022989"/>
    </source>
</evidence>
<dbReference type="InterPro" id="IPR035906">
    <property type="entry name" value="MetI-like_sf"/>
</dbReference>
<keyword evidence="6 7" id="KW-0472">Membrane</keyword>
<dbReference type="Pfam" id="PF00528">
    <property type="entry name" value="BPD_transp_1"/>
    <property type="match status" value="1"/>
</dbReference>
<dbReference type="CDD" id="cd06261">
    <property type="entry name" value="TM_PBP2"/>
    <property type="match status" value="1"/>
</dbReference>
<keyword evidence="5 7" id="KW-1133">Transmembrane helix</keyword>
<dbReference type="AlphaFoldDB" id="E6PF17"/>
<evidence type="ECO:0000256" key="4">
    <source>
        <dbReference type="ARBA" id="ARBA00022692"/>
    </source>
</evidence>
<dbReference type="GO" id="GO:0005886">
    <property type="term" value="C:plasma membrane"/>
    <property type="evidence" value="ECO:0007669"/>
    <property type="project" value="UniProtKB-SubCell"/>
</dbReference>
<feature type="transmembrane region" description="Helical" evidence="7">
    <location>
        <begin position="198"/>
        <end position="217"/>
    </location>
</feature>
<feature type="transmembrane region" description="Helical" evidence="7">
    <location>
        <begin position="80"/>
        <end position="99"/>
    </location>
</feature>
<proteinExistence type="predicted"/>
<evidence type="ECO:0000256" key="6">
    <source>
        <dbReference type="ARBA" id="ARBA00023136"/>
    </source>
</evidence>
<dbReference type="PROSITE" id="PS50928">
    <property type="entry name" value="ABC_TM1"/>
    <property type="match status" value="1"/>
</dbReference>
<dbReference type="PANTHER" id="PTHR30183:SF3">
    <property type="entry name" value="MOLYBDENUM TRANSPORT SYSTEM PERMEASE PROTEIN MODB"/>
    <property type="match status" value="1"/>
</dbReference>
<feature type="transmembrane region" description="Helical" evidence="7">
    <location>
        <begin position="50"/>
        <end position="71"/>
    </location>
</feature>
<dbReference type="InterPro" id="IPR000515">
    <property type="entry name" value="MetI-like"/>
</dbReference>
<evidence type="ECO:0000256" key="2">
    <source>
        <dbReference type="ARBA" id="ARBA00022448"/>
    </source>
</evidence>
<comment type="caution">
    <text evidence="9">The sequence shown here is derived from an EMBL/GenBank/DDBJ whole genome shotgun (WGS) entry which is preliminary data.</text>
</comment>
<dbReference type="SUPFAM" id="SSF161098">
    <property type="entry name" value="MetI-like"/>
    <property type="match status" value="1"/>
</dbReference>
<dbReference type="Gene3D" id="1.10.3720.10">
    <property type="entry name" value="MetI-like"/>
    <property type="match status" value="1"/>
</dbReference>
<evidence type="ECO:0000256" key="1">
    <source>
        <dbReference type="ARBA" id="ARBA00004651"/>
    </source>
</evidence>
<keyword evidence="4 7" id="KW-0812">Transmembrane</keyword>
<name>E6PF17_9ZZZZ</name>
<evidence type="ECO:0000256" key="7">
    <source>
        <dbReference type="SAM" id="Phobius"/>
    </source>
</evidence>
<feature type="transmembrane region" description="Helical" evidence="7">
    <location>
        <begin position="129"/>
        <end position="149"/>
    </location>
</feature>
<evidence type="ECO:0000259" key="8">
    <source>
        <dbReference type="PROSITE" id="PS50928"/>
    </source>
</evidence>
<feature type="transmembrane region" description="Helical" evidence="7">
    <location>
        <begin position="169"/>
        <end position="191"/>
    </location>
</feature>
<keyword evidence="2" id="KW-0813">Transport</keyword>
<evidence type="ECO:0000313" key="9">
    <source>
        <dbReference type="EMBL" id="CBH75053.1"/>
    </source>
</evidence>
<accession>E6PF17</accession>
<dbReference type="PANTHER" id="PTHR30183">
    <property type="entry name" value="MOLYBDENUM TRANSPORT SYSTEM PERMEASE PROTEIN MODB"/>
    <property type="match status" value="1"/>
</dbReference>
<comment type="subcellular location">
    <subcellularLocation>
        <location evidence="1">Cell membrane</location>
        <topology evidence="1">Multi-pass membrane protein</topology>
    </subcellularLocation>
</comment>